<reference evidence="2" key="2">
    <citation type="submission" date="2020-11" db="EMBL/GenBank/DDBJ databases">
        <authorList>
            <person name="McCartney M.A."/>
            <person name="Auch B."/>
            <person name="Kono T."/>
            <person name="Mallez S."/>
            <person name="Becker A."/>
            <person name="Gohl D.M."/>
            <person name="Silverstein K.A.T."/>
            <person name="Koren S."/>
            <person name="Bechman K.B."/>
            <person name="Herman A."/>
            <person name="Abrahante J.E."/>
            <person name="Garbe J."/>
        </authorList>
    </citation>
    <scope>NUCLEOTIDE SEQUENCE</scope>
    <source>
        <strain evidence="2">Duluth1</strain>
        <tissue evidence="2">Whole animal</tissue>
    </source>
</reference>
<proteinExistence type="predicted"/>
<keyword evidence="3" id="KW-1185">Reference proteome</keyword>
<dbReference type="EMBL" id="JAIWYP010000006">
    <property type="protein sequence ID" value="KAH3807797.1"/>
    <property type="molecule type" value="Genomic_DNA"/>
</dbReference>
<keyword evidence="1" id="KW-0732">Signal</keyword>
<comment type="caution">
    <text evidence="2">The sequence shown here is derived from an EMBL/GenBank/DDBJ whole genome shotgun (WGS) entry which is preliminary data.</text>
</comment>
<organism evidence="2 3">
    <name type="scientific">Dreissena polymorpha</name>
    <name type="common">Zebra mussel</name>
    <name type="synonym">Mytilus polymorpha</name>
    <dbReference type="NCBI Taxonomy" id="45954"/>
    <lineage>
        <taxon>Eukaryota</taxon>
        <taxon>Metazoa</taxon>
        <taxon>Spiralia</taxon>
        <taxon>Lophotrochozoa</taxon>
        <taxon>Mollusca</taxon>
        <taxon>Bivalvia</taxon>
        <taxon>Autobranchia</taxon>
        <taxon>Heteroconchia</taxon>
        <taxon>Euheterodonta</taxon>
        <taxon>Imparidentia</taxon>
        <taxon>Neoheterodontei</taxon>
        <taxon>Myida</taxon>
        <taxon>Dreissenoidea</taxon>
        <taxon>Dreissenidae</taxon>
        <taxon>Dreissena</taxon>
    </lineage>
</organism>
<feature type="signal peptide" evidence="1">
    <location>
        <begin position="1"/>
        <end position="20"/>
    </location>
</feature>
<dbReference type="Proteomes" id="UP000828390">
    <property type="component" value="Unassembled WGS sequence"/>
</dbReference>
<evidence type="ECO:0000256" key="1">
    <source>
        <dbReference type="SAM" id="SignalP"/>
    </source>
</evidence>
<protein>
    <submittedName>
        <fullName evidence="2">Uncharacterized protein</fullName>
    </submittedName>
</protein>
<evidence type="ECO:0000313" key="2">
    <source>
        <dbReference type="EMBL" id="KAH3807797.1"/>
    </source>
</evidence>
<accession>A0A9D4G588</accession>
<evidence type="ECO:0000313" key="3">
    <source>
        <dbReference type="Proteomes" id="UP000828390"/>
    </source>
</evidence>
<dbReference type="AlphaFoldDB" id="A0A9D4G588"/>
<sequence length="114" mass="12752">MMMLRQTLNALIWSWIGVSAQGWKNALVFAWYDLANPVPNSDSLPAAMFSPNYEIHHGGCVRYSMGTTEIDVTRDTIGQRFIITCSVPDYVRDATTTFNGVEPGTVATYIFNPR</sequence>
<reference evidence="2" key="1">
    <citation type="journal article" date="2019" name="bioRxiv">
        <title>The Genome of the Zebra Mussel, Dreissena polymorpha: A Resource for Invasive Species Research.</title>
        <authorList>
            <person name="McCartney M.A."/>
            <person name="Auch B."/>
            <person name="Kono T."/>
            <person name="Mallez S."/>
            <person name="Zhang Y."/>
            <person name="Obille A."/>
            <person name="Becker A."/>
            <person name="Abrahante J.E."/>
            <person name="Garbe J."/>
            <person name="Badalamenti J.P."/>
            <person name="Herman A."/>
            <person name="Mangelson H."/>
            <person name="Liachko I."/>
            <person name="Sullivan S."/>
            <person name="Sone E.D."/>
            <person name="Koren S."/>
            <person name="Silverstein K.A.T."/>
            <person name="Beckman K.B."/>
            <person name="Gohl D.M."/>
        </authorList>
    </citation>
    <scope>NUCLEOTIDE SEQUENCE</scope>
    <source>
        <strain evidence="2">Duluth1</strain>
        <tissue evidence="2">Whole animal</tissue>
    </source>
</reference>
<gene>
    <name evidence="2" type="ORF">DPMN_136145</name>
</gene>
<feature type="chain" id="PRO_5039591505" evidence="1">
    <location>
        <begin position="21"/>
        <end position="114"/>
    </location>
</feature>
<name>A0A9D4G588_DREPO</name>